<reference evidence="11" key="1">
    <citation type="journal article" date="2020" name="mSystems">
        <title>Genome- and Community-Level Interaction Insights into Carbon Utilization and Element Cycling Functions of Hydrothermarchaeota in Hydrothermal Sediment.</title>
        <authorList>
            <person name="Zhou Z."/>
            <person name="Liu Y."/>
            <person name="Xu W."/>
            <person name="Pan J."/>
            <person name="Luo Z.H."/>
            <person name="Li M."/>
        </authorList>
    </citation>
    <scope>NUCLEOTIDE SEQUENCE [LARGE SCALE GENOMIC DNA]</scope>
    <source>
        <strain evidence="11">SpSt-1182</strain>
    </source>
</reference>
<feature type="active site" description="Charge relay system" evidence="9">
    <location>
        <position position="102"/>
    </location>
</feature>
<feature type="binding site" evidence="10">
    <location>
        <position position="27"/>
    </location>
    <ligand>
        <name>Zn(2+)</name>
        <dbReference type="ChEBI" id="CHEBI:29105"/>
    </ligand>
</feature>
<organism evidence="11">
    <name type="scientific">candidate division WOR-3 bacterium</name>
    <dbReference type="NCBI Taxonomy" id="2052148"/>
    <lineage>
        <taxon>Bacteria</taxon>
        <taxon>Bacteria division WOR-3</taxon>
    </lineage>
</organism>
<keyword evidence="8" id="KW-0671">Queuosine biosynthesis</keyword>
<dbReference type="Pfam" id="PF01242">
    <property type="entry name" value="PTPS"/>
    <property type="match status" value="1"/>
</dbReference>
<dbReference type="GO" id="GO:0008616">
    <property type="term" value="P:tRNA queuosine(34) biosynthetic process"/>
    <property type="evidence" value="ECO:0007669"/>
    <property type="project" value="UniProtKB-KW"/>
</dbReference>
<feature type="active site" description="Proton acceptor" evidence="9">
    <location>
        <position position="23"/>
    </location>
</feature>
<keyword evidence="6 8" id="KW-0456">Lyase</keyword>
<evidence type="ECO:0000256" key="6">
    <source>
        <dbReference type="ARBA" id="ARBA00023239"/>
    </source>
</evidence>
<evidence type="ECO:0000256" key="3">
    <source>
        <dbReference type="ARBA" id="ARBA00018141"/>
    </source>
</evidence>
<evidence type="ECO:0000313" key="11">
    <source>
        <dbReference type="EMBL" id="HDQ99705.1"/>
    </source>
</evidence>
<comment type="pathway">
    <text evidence="1 8">Purine metabolism; 7-cyano-7-deazaguanine biosynthesis.</text>
</comment>
<dbReference type="InterPro" id="IPR007115">
    <property type="entry name" value="6-PTP_synth/QueD"/>
</dbReference>
<gene>
    <name evidence="11" type="ORF">ENN51_05400</name>
</gene>
<evidence type="ECO:0000256" key="8">
    <source>
        <dbReference type="PIRNR" id="PIRNR006113"/>
    </source>
</evidence>
<dbReference type="Proteomes" id="UP000885672">
    <property type="component" value="Unassembled WGS sequence"/>
</dbReference>
<evidence type="ECO:0000256" key="9">
    <source>
        <dbReference type="PIRSR" id="PIRSR006113-1"/>
    </source>
</evidence>
<dbReference type="EC" id="4.-.-.-" evidence="8"/>
<evidence type="ECO:0000256" key="5">
    <source>
        <dbReference type="ARBA" id="ARBA00022833"/>
    </source>
</evidence>
<feature type="binding site" evidence="10">
    <location>
        <position position="29"/>
    </location>
    <ligand>
        <name>Zn(2+)</name>
        <dbReference type="ChEBI" id="CHEBI:29105"/>
    </ligand>
</feature>
<comment type="catalytic activity">
    <reaction evidence="7 8">
        <text>7,8-dihydroneopterin 3'-triphosphate + H2O = 6-carboxy-5,6,7,8-tetrahydropterin + triphosphate + acetaldehyde + 2 H(+)</text>
        <dbReference type="Rhea" id="RHEA:27966"/>
        <dbReference type="ChEBI" id="CHEBI:15343"/>
        <dbReference type="ChEBI" id="CHEBI:15377"/>
        <dbReference type="ChEBI" id="CHEBI:15378"/>
        <dbReference type="ChEBI" id="CHEBI:18036"/>
        <dbReference type="ChEBI" id="CHEBI:58462"/>
        <dbReference type="ChEBI" id="CHEBI:61032"/>
        <dbReference type="EC" id="4.1.2.50"/>
    </reaction>
</comment>
<dbReference type="SUPFAM" id="SSF55620">
    <property type="entry name" value="Tetrahydrobiopterin biosynthesis enzymes-like"/>
    <property type="match status" value="1"/>
</dbReference>
<evidence type="ECO:0000256" key="4">
    <source>
        <dbReference type="ARBA" id="ARBA00022723"/>
    </source>
</evidence>
<keyword evidence="5 8" id="KW-0862">Zinc</keyword>
<dbReference type="GO" id="GO:0070497">
    <property type="term" value="F:6-carboxytetrahydropterin synthase activity"/>
    <property type="evidence" value="ECO:0007669"/>
    <property type="project" value="UniProtKB-EC"/>
</dbReference>
<comment type="caution">
    <text evidence="11">The sequence shown here is derived from an EMBL/GenBank/DDBJ whole genome shotgun (WGS) entry which is preliminary data.</text>
</comment>
<dbReference type="UniPathway" id="UPA00391"/>
<protein>
    <recommendedName>
        <fullName evidence="3 8">6-carboxy-5,6,7,8-tetrahydropterin synthase</fullName>
        <ecNumber evidence="8">4.-.-.-</ecNumber>
    </recommendedName>
</protein>
<accession>A0A7V0T5S9</accession>
<keyword evidence="4 8" id="KW-0479">Metal-binding</keyword>
<feature type="active site" description="Charge relay system" evidence="9">
    <location>
        <position position="65"/>
    </location>
</feature>
<evidence type="ECO:0000256" key="1">
    <source>
        <dbReference type="ARBA" id="ARBA00005061"/>
    </source>
</evidence>
<sequence length="113" mass="13159">MYTIRVSRRFSAAHRIQGRGGKCENIHGHNYRVEVFICAEQLAPPGMVADFIEVRERLDTILPDHQDLNAVYDFNPTAENLTRRFFEELAEFYPVRRVVVWENDDSAAEYEPA</sequence>
<comment type="cofactor">
    <cofactor evidence="8 10">
        <name>Zn(2+)</name>
        <dbReference type="ChEBI" id="CHEBI:29105"/>
    </cofactor>
    <text evidence="8 10">Binds 1 zinc ion per subunit.</text>
</comment>
<dbReference type="Gene3D" id="3.30.479.10">
    <property type="entry name" value="6-pyruvoyl tetrahydropterin synthase/QueD"/>
    <property type="match status" value="1"/>
</dbReference>
<comment type="similarity">
    <text evidence="2 8">Belongs to the PTPS family. QueD subfamily.</text>
</comment>
<dbReference type="InterPro" id="IPR038418">
    <property type="entry name" value="6-PTP_synth/QueD_sf"/>
</dbReference>
<dbReference type="PANTHER" id="PTHR12589:SF7">
    <property type="entry name" value="6-PYRUVOYL TETRAHYDROBIOPTERIN SYNTHASE"/>
    <property type="match status" value="1"/>
</dbReference>
<dbReference type="PIRSF" id="PIRSF006113">
    <property type="entry name" value="PTP_synth"/>
    <property type="match status" value="1"/>
</dbReference>
<proteinExistence type="inferred from homology"/>
<evidence type="ECO:0000256" key="7">
    <source>
        <dbReference type="ARBA" id="ARBA00048807"/>
    </source>
</evidence>
<feature type="binding site" evidence="10">
    <location>
        <position position="14"/>
    </location>
    <ligand>
        <name>Zn(2+)</name>
        <dbReference type="ChEBI" id="CHEBI:29105"/>
    </ligand>
</feature>
<dbReference type="AlphaFoldDB" id="A0A7V0T5S9"/>
<evidence type="ECO:0000256" key="2">
    <source>
        <dbReference type="ARBA" id="ARBA00008900"/>
    </source>
</evidence>
<dbReference type="EMBL" id="DSBX01000203">
    <property type="protein sequence ID" value="HDQ99705.1"/>
    <property type="molecule type" value="Genomic_DNA"/>
</dbReference>
<evidence type="ECO:0000256" key="10">
    <source>
        <dbReference type="PIRSR" id="PIRSR006113-2"/>
    </source>
</evidence>
<dbReference type="GO" id="GO:0046872">
    <property type="term" value="F:metal ion binding"/>
    <property type="evidence" value="ECO:0007669"/>
    <property type="project" value="UniProtKB-KW"/>
</dbReference>
<dbReference type="PANTHER" id="PTHR12589">
    <property type="entry name" value="PYRUVOYL TETRAHYDROBIOPTERIN SYNTHASE"/>
    <property type="match status" value="1"/>
</dbReference>
<name>A0A7V0T5S9_UNCW3</name>